<feature type="region of interest" description="Disordered" evidence="11">
    <location>
        <begin position="210"/>
        <end position="240"/>
    </location>
</feature>
<evidence type="ECO:0000256" key="8">
    <source>
        <dbReference type="ARBA" id="ARBA00023128"/>
    </source>
</evidence>
<dbReference type="InterPro" id="IPR008689">
    <property type="entry name" value="ATP_synth_F0_dsu_mt"/>
</dbReference>
<evidence type="ECO:0000256" key="5">
    <source>
        <dbReference type="ARBA" id="ARBA00022781"/>
    </source>
</evidence>
<dbReference type="SUPFAM" id="SSF161065">
    <property type="entry name" value="ATP synthase D chain-like"/>
    <property type="match status" value="1"/>
</dbReference>
<dbReference type="EMBL" id="CAJNOR010004248">
    <property type="protein sequence ID" value="CAF1487239.1"/>
    <property type="molecule type" value="Genomic_DNA"/>
</dbReference>
<dbReference type="GO" id="GO:0005743">
    <property type="term" value="C:mitochondrial inner membrane"/>
    <property type="evidence" value="ECO:0007669"/>
    <property type="project" value="UniProtKB-SubCell"/>
</dbReference>
<keyword evidence="5" id="KW-0375">Hydrogen ion transport</keyword>
<dbReference type="GO" id="GO:0015078">
    <property type="term" value="F:proton transmembrane transporter activity"/>
    <property type="evidence" value="ECO:0007669"/>
    <property type="project" value="InterPro"/>
</dbReference>
<dbReference type="Proteomes" id="UP000663828">
    <property type="component" value="Unassembled WGS sequence"/>
</dbReference>
<evidence type="ECO:0000313" key="13">
    <source>
        <dbReference type="EMBL" id="CAF1487239.1"/>
    </source>
</evidence>
<feature type="compositionally biased region" description="Basic and acidic residues" evidence="11">
    <location>
        <begin position="223"/>
        <end position="233"/>
    </location>
</feature>
<keyword evidence="14" id="KW-1185">Reference proteome</keyword>
<evidence type="ECO:0000256" key="11">
    <source>
        <dbReference type="SAM" id="MobiDB-lite"/>
    </source>
</evidence>
<gene>
    <name evidence="12" type="ORF">EDS130_LOCUS19283</name>
    <name evidence="13" type="ORF">XAT740_LOCUS38879</name>
</gene>
<evidence type="ECO:0000256" key="6">
    <source>
        <dbReference type="ARBA" id="ARBA00022792"/>
    </source>
</evidence>
<evidence type="ECO:0000256" key="9">
    <source>
        <dbReference type="ARBA" id="ARBA00023136"/>
    </source>
</evidence>
<dbReference type="Pfam" id="PF05873">
    <property type="entry name" value="Mt_ATP-synt_D"/>
    <property type="match status" value="1"/>
</dbReference>
<dbReference type="Gene3D" id="6.10.280.70">
    <property type="match status" value="1"/>
</dbReference>
<keyword evidence="4" id="KW-0138">CF(0)</keyword>
<evidence type="ECO:0000256" key="4">
    <source>
        <dbReference type="ARBA" id="ARBA00022547"/>
    </source>
</evidence>
<evidence type="ECO:0000256" key="1">
    <source>
        <dbReference type="ARBA" id="ARBA00004273"/>
    </source>
</evidence>
<evidence type="ECO:0000256" key="7">
    <source>
        <dbReference type="ARBA" id="ARBA00023065"/>
    </source>
</evidence>
<accession>A0A815S7Q7</accession>
<comment type="subcellular location">
    <subcellularLocation>
        <location evidence="1">Mitochondrion inner membrane</location>
    </subcellularLocation>
</comment>
<keyword evidence="8" id="KW-0496">Mitochondrion</keyword>
<dbReference type="EMBL" id="CAJNOJ010000092">
    <property type="protein sequence ID" value="CAF1087167.1"/>
    <property type="molecule type" value="Genomic_DNA"/>
</dbReference>
<keyword evidence="3" id="KW-0813">Transport</keyword>
<dbReference type="InterPro" id="IPR036228">
    <property type="entry name" value="ATP_synth_F0_dsu_sf_mt"/>
</dbReference>
<keyword evidence="9" id="KW-0472">Membrane</keyword>
<evidence type="ECO:0008006" key="15">
    <source>
        <dbReference type="Google" id="ProtNLM"/>
    </source>
</evidence>
<comment type="caution">
    <text evidence="13">The sequence shown here is derived from an EMBL/GenBank/DDBJ whole genome shotgun (WGS) entry which is preliminary data.</text>
</comment>
<evidence type="ECO:0000256" key="10">
    <source>
        <dbReference type="SAM" id="Coils"/>
    </source>
</evidence>
<keyword evidence="6" id="KW-0999">Mitochondrion inner membrane</keyword>
<name>A0A815S7Q7_ADIRI</name>
<keyword evidence="10" id="KW-0175">Coiled coil</keyword>
<dbReference type="GO" id="GO:0015986">
    <property type="term" value="P:proton motive force-driven ATP synthesis"/>
    <property type="evidence" value="ECO:0007669"/>
    <property type="project" value="InterPro"/>
</dbReference>
<feature type="coiled-coil region" evidence="10">
    <location>
        <begin position="109"/>
        <end position="136"/>
    </location>
</feature>
<sequence>MAQQVGRSAASAASRFAGSRVDWSRLLKLSGSNTSTVSNLQAKWSQAAMKMNSLSDALPKIDFSYYRKMVSDPTLVDKLQKEYENAQIAFPKDTANRFKELEEYAKGEEKRAQEFIQLAEGEVEKLRQEFDRWDNVPPADEVTYELASFYMPEAVYPRVWDKDEHDKLKDIQFLPYEKRDSLRWWVEQGGELLPHKHEWVMPDEALDPIGAPPRPSKAVTEGGHGHGHDDTKKIATGGKH</sequence>
<comment type="similarity">
    <text evidence="2">Belongs to the ATPase d subunit family.</text>
</comment>
<evidence type="ECO:0000256" key="3">
    <source>
        <dbReference type="ARBA" id="ARBA00022448"/>
    </source>
</evidence>
<dbReference type="Proteomes" id="UP000663852">
    <property type="component" value="Unassembled WGS sequence"/>
</dbReference>
<evidence type="ECO:0000313" key="14">
    <source>
        <dbReference type="Proteomes" id="UP000663828"/>
    </source>
</evidence>
<dbReference type="GO" id="GO:0045259">
    <property type="term" value="C:proton-transporting ATP synthase complex"/>
    <property type="evidence" value="ECO:0007669"/>
    <property type="project" value="UniProtKB-KW"/>
</dbReference>
<keyword evidence="7" id="KW-0406">Ion transport</keyword>
<evidence type="ECO:0000313" key="12">
    <source>
        <dbReference type="EMBL" id="CAF1087167.1"/>
    </source>
</evidence>
<organism evidence="13 14">
    <name type="scientific">Adineta ricciae</name>
    <name type="common">Rotifer</name>
    <dbReference type="NCBI Taxonomy" id="249248"/>
    <lineage>
        <taxon>Eukaryota</taxon>
        <taxon>Metazoa</taxon>
        <taxon>Spiralia</taxon>
        <taxon>Gnathifera</taxon>
        <taxon>Rotifera</taxon>
        <taxon>Eurotatoria</taxon>
        <taxon>Bdelloidea</taxon>
        <taxon>Adinetida</taxon>
        <taxon>Adinetidae</taxon>
        <taxon>Adineta</taxon>
    </lineage>
</organism>
<reference evidence="13" key="1">
    <citation type="submission" date="2021-02" db="EMBL/GenBank/DDBJ databases">
        <authorList>
            <person name="Nowell W R."/>
        </authorList>
    </citation>
    <scope>NUCLEOTIDE SEQUENCE</scope>
</reference>
<proteinExistence type="inferred from homology"/>
<dbReference type="OrthoDB" id="35799at2759"/>
<dbReference type="PANTHER" id="PTHR12700">
    <property type="entry name" value="ATP SYNTHASE SUBUNIT D, MITOCHONDRIAL"/>
    <property type="match status" value="1"/>
</dbReference>
<dbReference type="AlphaFoldDB" id="A0A815S7Q7"/>
<protein>
    <recommendedName>
        <fullName evidence="15">ATP synthase subunit d, mitochondrial</fullName>
    </recommendedName>
</protein>
<evidence type="ECO:0000256" key="2">
    <source>
        <dbReference type="ARBA" id="ARBA00006842"/>
    </source>
</evidence>